<proteinExistence type="predicted"/>
<dbReference type="Proteomes" id="UP000887116">
    <property type="component" value="Unassembled WGS sequence"/>
</dbReference>
<accession>A0A8X6HH99</accession>
<evidence type="ECO:0000256" key="1">
    <source>
        <dbReference type="SAM" id="MobiDB-lite"/>
    </source>
</evidence>
<evidence type="ECO:0000313" key="2">
    <source>
        <dbReference type="EMBL" id="GFR22145.1"/>
    </source>
</evidence>
<protein>
    <submittedName>
        <fullName evidence="2">Uncharacterized protein</fullName>
    </submittedName>
</protein>
<organism evidence="2 3">
    <name type="scientific">Trichonephila clavata</name>
    <name type="common">Joro spider</name>
    <name type="synonym">Nephila clavata</name>
    <dbReference type="NCBI Taxonomy" id="2740835"/>
    <lineage>
        <taxon>Eukaryota</taxon>
        <taxon>Metazoa</taxon>
        <taxon>Ecdysozoa</taxon>
        <taxon>Arthropoda</taxon>
        <taxon>Chelicerata</taxon>
        <taxon>Arachnida</taxon>
        <taxon>Araneae</taxon>
        <taxon>Araneomorphae</taxon>
        <taxon>Entelegynae</taxon>
        <taxon>Araneoidea</taxon>
        <taxon>Nephilidae</taxon>
        <taxon>Trichonephila</taxon>
    </lineage>
</organism>
<comment type="caution">
    <text evidence="2">The sequence shown here is derived from an EMBL/GenBank/DDBJ whole genome shotgun (WGS) entry which is preliminary data.</text>
</comment>
<reference evidence="2" key="1">
    <citation type="submission" date="2020-07" db="EMBL/GenBank/DDBJ databases">
        <title>Multicomponent nature underlies the extraordinary mechanical properties of spider dragline silk.</title>
        <authorList>
            <person name="Kono N."/>
            <person name="Nakamura H."/>
            <person name="Mori M."/>
            <person name="Yoshida Y."/>
            <person name="Ohtoshi R."/>
            <person name="Malay A.D."/>
            <person name="Moran D.A.P."/>
            <person name="Tomita M."/>
            <person name="Numata K."/>
            <person name="Arakawa K."/>
        </authorList>
    </citation>
    <scope>NUCLEOTIDE SEQUENCE</scope>
</reference>
<keyword evidence="3" id="KW-1185">Reference proteome</keyword>
<dbReference type="EMBL" id="BMAO01008259">
    <property type="protein sequence ID" value="GFR22145.1"/>
    <property type="molecule type" value="Genomic_DNA"/>
</dbReference>
<feature type="compositionally biased region" description="Polar residues" evidence="1">
    <location>
        <begin position="25"/>
        <end position="35"/>
    </location>
</feature>
<gene>
    <name evidence="2" type="ORF">TNCT_62901</name>
</gene>
<evidence type="ECO:0000313" key="3">
    <source>
        <dbReference type="Proteomes" id="UP000887116"/>
    </source>
</evidence>
<dbReference type="AlphaFoldDB" id="A0A8X6HH99"/>
<feature type="compositionally biased region" description="Basic and acidic residues" evidence="1">
    <location>
        <begin position="62"/>
        <end position="73"/>
    </location>
</feature>
<name>A0A8X6HH99_TRICU</name>
<feature type="compositionally biased region" description="Polar residues" evidence="1">
    <location>
        <begin position="45"/>
        <end position="56"/>
    </location>
</feature>
<feature type="region of interest" description="Disordered" evidence="1">
    <location>
        <begin position="1"/>
        <end position="80"/>
    </location>
</feature>
<sequence length="80" mass="9002">MRLYKPRAISTRENKSQKQGVFRKSMTSITPSGVSNLFKGGDPTSPDSCQTTSNIGPPSPYERTRDPTKHLDRYQILCKN</sequence>